<feature type="transmembrane region" description="Helical" evidence="4">
    <location>
        <begin position="134"/>
        <end position="154"/>
    </location>
</feature>
<dbReference type="InterPro" id="IPR052524">
    <property type="entry name" value="MFS_Cyanate_Porter"/>
</dbReference>
<evidence type="ECO:0000256" key="1">
    <source>
        <dbReference type="ARBA" id="ARBA00022692"/>
    </source>
</evidence>
<dbReference type="RefSeq" id="WP_105591696.1">
    <property type="nucleotide sequence ID" value="NZ_PDET01000003.1"/>
</dbReference>
<comment type="caution">
    <text evidence="5">The sequence shown here is derived from an EMBL/GenBank/DDBJ whole genome shotgun (WGS) entry which is preliminary data.</text>
</comment>
<reference evidence="5 6" key="1">
    <citation type="submission" date="2017-10" db="EMBL/GenBank/DDBJ databases">
        <title>Draft genome of two endophytic bacteria isolated from 'guarana' Paullinia cupana (Mart.) Ducke.</title>
        <authorList>
            <person name="Siqueira K.A."/>
            <person name="Liotti R.G."/>
            <person name="Mendes T.A."/>
            <person name="Soares M.A."/>
        </authorList>
    </citation>
    <scope>NUCLEOTIDE SEQUENCE [LARGE SCALE GENOMIC DNA]</scope>
    <source>
        <strain evidence="5 6">342</strain>
    </source>
</reference>
<dbReference type="GO" id="GO:0022857">
    <property type="term" value="F:transmembrane transporter activity"/>
    <property type="evidence" value="ECO:0007669"/>
    <property type="project" value="InterPro"/>
</dbReference>
<gene>
    <name evidence="5" type="ORF">CQW29_05400</name>
</gene>
<feature type="transmembrane region" description="Helical" evidence="4">
    <location>
        <begin position="166"/>
        <end position="188"/>
    </location>
</feature>
<feature type="transmembrane region" description="Helical" evidence="4">
    <location>
        <begin position="243"/>
        <end position="261"/>
    </location>
</feature>
<dbReference type="PANTHER" id="PTHR23523">
    <property type="match status" value="1"/>
</dbReference>
<dbReference type="Gene3D" id="1.20.1250.20">
    <property type="entry name" value="MFS general substrate transporter like domains"/>
    <property type="match status" value="2"/>
</dbReference>
<feature type="transmembrane region" description="Helical" evidence="4">
    <location>
        <begin position="200"/>
        <end position="223"/>
    </location>
</feature>
<keyword evidence="6" id="KW-1185">Reference proteome</keyword>
<sequence>MKISLKFPVLFLLILAGFCLRPGISSIAPLAETLQRQFYDVGAAGIGLLTSIPVVCMGVISPLAFLLEKRVGLKQTLMIGLVLVFFGELLRWFDSWFGLLLLTAVLVGVGDALIRPMISGFIKLRCADRGRLAVSVYAASMGAGAGAATLSTASLADISGHPGGGLAFWALPTLLALICWSLFSLPVQREQQQVVNKGQSMFWLAAGLSLFFALQAGINYTLIAWLPTWLRYDGYSASTADSLTTLLIVFSTLVSLFYPLFVRLFSGREYFTMLAAAIATMMAAAFYAVGVPVVVPVLLMGIAIGLCFPLALHLPVAISPDAASAVRLSGWVQTVGYLAGGLLPSIAGMAMTGRPPSAALAAIVLVLAVFLALTSLAFGFSRIRHQ</sequence>
<feature type="transmembrane region" description="Helical" evidence="4">
    <location>
        <begin position="270"/>
        <end position="289"/>
    </location>
</feature>
<dbReference type="PANTHER" id="PTHR23523:SF1">
    <property type="entry name" value="CYANATE TRANSPORT PROTEIN CYNX"/>
    <property type="match status" value="1"/>
</dbReference>
<proteinExistence type="predicted"/>
<dbReference type="Pfam" id="PF07690">
    <property type="entry name" value="MFS_1"/>
    <property type="match status" value="1"/>
</dbReference>
<feature type="transmembrane region" description="Helical" evidence="4">
    <location>
        <begin position="96"/>
        <end position="114"/>
    </location>
</feature>
<organism evidence="5 6">
    <name type="scientific">Pantoea coffeiphila</name>
    <dbReference type="NCBI Taxonomy" id="1465635"/>
    <lineage>
        <taxon>Bacteria</taxon>
        <taxon>Pseudomonadati</taxon>
        <taxon>Pseudomonadota</taxon>
        <taxon>Gammaproteobacteria</taxon>
        <taxon>Enterobacterales</taxon>
        <taxon>Erwiniaceae</taxon>
        <taxon>Pantoea</taxon>
    </lineage>
</organism>
<evidence type="ECO:0000313" key="6">
    <source>
        <dbReference type="Proteomes" id="UP000239181"/>
    </source>
</evidence>
<dbReference type="AlphaFoldDB" id="A0A2S9IET0"/>
<evidence type="ECO:0000256" key="2">
    <source>
        <dbReference type="ARBA" id="ARBA00022989"/>
    </source>
</evidence>
<evidence type="ECO:0000256" key="3">
    <source>
        <dbReference type="ARBA" id="ARBA00023136"/>
    </source>
</evidence>
<dbReference type="InterPro" id="IPR036259">
    <property type="entry name" value="MFS_trans_sf"/>
</dbReference>
<keyword evidence="3 4" id="KW-0472">Membrane</keyword>
<dbReference type="OrthoDB" id="5317164at2"/>
<dbReference type="EMBL" id="PDET01000003">
    <property type="protein sequence ID" value="PRD16254.1"/>
    <property type="molecule type" value="Genomic_DNA"/>
</dbReference>
<feature type="transmembrane region" description="Helical" evidence="4">
    <location>
        <begin position="72"/>
        <end position="90"/>
    </location>
</feature>
<feature type="transmembrane region" description="Helical" evidence="4">
    <location>
        <begin position="41"/>
        <end position="65"/>
    </location>
</feature>
<keyword evidence="2 4" id="KW-1133">Transmembrane helix</keyword>
<evidence type="ECO:0000313" key="5">
    <source>
        <dbReference type="EMBL" id="PRD16254.1"/>
    </source>
</evidence>
<dbReference type="Proteomes" id="UP000239181">
    <property type="component" value="Unassembled WGS sequence"/>
</dbReference>
<dbReference type="SUPFAM" id="SSF103473">
    <property type="entry name" value="MFS general substrate transporter"/>
    <property type="match status" value="1"/>
</dbReference>
<accession>A0A2S9IET0</accession>
<keyword evidence="1 4" id="KW-0812">Transmembrane</keyword>
<feature type="transmembrane region" description="Helical" evidence="4">
    <location>
        <begin position="295"/>
        <end position="318"/>
    </location>
</feature>
<feature type="transmembrane region" description="Helical" evidence="4">
    <location>
        <begin position="330"/>
        <end position="352"/>
    </location>
</feature>
<protein>
    <submittedName>
        <fullName evidence="5">MFS transporter</fullName>
    </submittedName>
</protein>
<feature type="transmembrane region" description="Helical" evidence="4">
    <location>
        <begin position="358"/>
        <end position="380"/>
    </location>
</feature>
<evidence type="ECO:0000256" key="4">
    <source>
        <dbReference type="SAM" id="Phobius"/>
    </source>
</evidence>
<name>A0A2S9IET0_9GAMM</name>
<dbReference type="InterPro" id="IPR011701">
    <property type="entry name" value="MFS"/>
</dbReference>